<reference evidence="1 2" key="1">
    <citation type="submission" date="2021-06" db="EMBL/GenBank/DDBJ databases">
        <authorList>
            <person name="Kallberg Y."/>
            <person name="Tangrot J."/>
            <person name="Rosling A."/>
        </authorList>
    </citation>
    <scope>NUCLEOTIDE SEQUENCE [LARGE SCALE GENOMIC DNA]</scope>
    <source>
        <strain evidence="1 2">120-4 pot B 10/14</strain>
    </source>
</reference>
<sequence>TPSNIKRQDEKNAKIKKCVALSNVKRPDERKHLIEKSGSLITSIMKYTTNETNYSKEPAPEMLI</sequence>
<gene>
    <name evidence="1" type="ORF">GMARGA_LOCUS33187</name>
</gene>
<organism evidence="1 2">
    <name type="scientific">Gigaspora margarita</name>
    <dbReference type="NCBI Taxonomy" id="4874"/>
    <lineage>
        <taxon>Eukaryota</taxon>
        <taxon>Fungi</taxon>
        <taxon>Fungi incertae sedis</taxon>
        <taxon>Mucoromycota</taxon>
        <taxon>Glomeromycotina</taxon>
        <taxon>Glomeromycetes</taxon>
        <taxon>Diversisporales</taxon>
        <taxon>Gigasporaceae</taxon>
        <taxon>Gigaspora</taxon>
    </lineage>
</organism>
<dbReference type="Proteomes" id="UP000789901">
    <property type="component" value="Unassembled WGS sequence"/>
</dbReference>
<comment type="caution">
    <text evidence="1">The sequence shown here is derived from an EMBL/GenBank/DDBJ whole genome shotgun (WGS) entry which is preliminary data.</text>
</comment>
<evidence type="ECO:0000313" key="1">
    <source>
        <dbReference type="EMBL" id="CAG8836755.1"/>
    </source>
</evidence>
<dbReference type="EMBL" id="CAJVQB010054300">
    <property type="protein sequence ID" value="CAG8836755.1"/>
    <property type="molecule type" value="Genomic_DNA"/>
</dbReference>
<name>A0ABN7WNH7_GIGMA</name>
<protein>
    <submittedName>
        <fullName evidence="1">15440_t:CDS:1</fullName>
    </submittedName>
</protein>
<feature type="non-terminal residue" evidence="1">
    <location>
        <position position="1"/>
    </location>
</feature>
<proteinExistence type="predicted"/>
<accession>A0ABN7WNH7</accession>
<evidence type="ECO:0000313" key="2">
    <source>
        <dbReference type="Proteomes" id="UP000789901"/>
    </source>
</evidence>
<keyword evidence="2" id="KW-1185">Reference proteome</keyword>